<organism evidence="3 4">
    <name type="scientific">Urochloa decumbens</name>
    <dbReference type="NCBI Taxonomy" id="240449"/>
    <lineage>
        <taxon>Eukaryota</taxon>
        <taxon>Viridiplantae</taxon>
        <taxon>Streptophyta</taxon>
        <taxon>Embryophyta</taxon>
        <taxon>Tracheophyta</taxon>
        <taxon>Spermatophyta</taxon>
        <taxon>Magnoliopsida</taxon>
        <taxon>Liliopsida</taxon>
        <taxon>Poales</taxon>
        <taxon>Poaceae</taxon>
        <taxon>PACMAD clade</taxon>
        <taxon>Panicoideae</taxon>
        <taxon>Panicodae</taxon>
        <taxon>Paniceae</taxon>
        <taxon>Melinidinae</taxon>
        <taxon>Urochloa</taxon>
    </lineage>
</organism>
<sequence>MHLPLLFPFRLLRGIVVVIVHRVGFAVYSFSASFFAIDILLLVTSSAEANMGSSPPLAIADLCDTYSHLLTNGELRPLPPVFQIYGRNKVFSGHVVTVKCFEDNVLVREFIAQEGHGRALVIDGCGSMRSAIIGGDLAKRAQNNGWVGIVVYGCIRDVDDINLCDIGVRALNSYPVQPGDKGNGEKHVPLTIAGTRVCDGDWLYADSDGIIVSSVELAGV</sequence>
<dbReference type="NCBIfam" id="TIGR01935">
    <property type="entry name" value="NOT-MenG"/>
    <property type="match status" value="1"/>
</dbReference>
<comment type="catalytic activity">
    <reaction evidence="2">
        <text>oxaloacetate + H(+) = pyruvate + CO2</text>
        <dbReference type="Rhea" id="RHEA:15641"/>
        <dbReference type="ChEBI" id="CHEBI:15361"/>
        <dbReference type="ChEBI" id="CHEBI:15378"/>
        <dbReference type="ChEBI" id="CHEBI:16452"/>
        <dbReference type="ChEBI" id="CHEBI:16526"/>
        <dbReference type="EC" id="4.1.1.112"/>
    </reaction>
</comment>
<keyword evidence="4" id="KW-1185">Reference proteome</keyword>
<comment type="cofactor">
    <cofactor evidence="2">
        <name>a divalent metal cation</name>
        <dbReference type="ChEBI" id="CHEBI:60240"/>
    </cofactor>
</comment>
<comment type="function">
    <text evidence="2">Catalyzes the aldol cleavage of 4-hydroxy-4-methyl-2-oxoglutarate (HMG) into 2 molecules of pyruvate. Also contains a secondary oxaloacetate (OAA) decarboxylase activity due to the common pyruvate enolate transition state formed following C-C bond cleavage in the retro-aldol and decarboxylation reactions.</text>
</comment>
<keyword evidence="2" id="KW-0456">Lyase</keyword>
<dbReference type="GO" id="GO:0008948">
    <property type="term" value="F:oxaloacetate decarboxylase activity"/>
    <property type="evidence" value="ECO:0007669"/>
    <property type="project" value="UniProtKB-EC"/>
</dbReference>
<evidence type="ECO:0000313" key="3">
    <source>
        <dbReference type="EMBL" id="CAL5003691.1"/>
    </source>
</evidence>
<dbReference type="SUPFAM" id="SSF89562">
    <property type="entry name" value="RraA-like"/>
    <property type="match status" value="1"/>
</dbReference>
<feature type="binding site" evidence="1">
    <location>
        <position position="156"/>
    </location>
    <ligand>
        <name>substrate</name>
    </ligand>
</feature>
<keyword evidence="1" id="KW-0460">Magnesium</keyword>
<dbReference type="InterPro" id="IPR010203">
    <property type="entry name" value="RraA"/>
</dbReference>
<dbReference type="PANTHER" id="PTHR33254:SF17">
    <property type="entry name" value="4-HYDROXY-4-METHYL-2-OXOGLUTARATE ALDOLASE 1-RELATED"/>
    <property type="match status" value="1"/>
</dbReference>
<comment type="subunit">
    <text evidence="2">Homotrimer.</text>
</comment>
<accession>A0ABC9BPW9</accession>
<dbReference type="GO" id="GO:0046872">
    <property type="term" value="F:metal ion binding"/>
    <property type="evidence" value="ECO:0007669"/>
    <property type="project" value="UniProtKB-KW"/>
</dbReference>
<reference evidence="3 4" key="2">
    <citation type="submission" date="2024-10" db="EMBL/GenBank/DDBJ databases">
        <authorList>
            <person name="Ryan C."/>
        </authorList>
    </citation>
    <scope>NUCLEOTIDE SEQUENCE [LARGE SCALE GENOMIC DNA]</scope>
</reference>
<feature type="binding site" evidence="1">
    <location>
        <position position="157"/>
    </location>
    <ligand>
        <name>Mg(2+)</name>
        <dbReference type="ChEBI" id="CHEBI:18420"/>
    </ligand>
</feature>
<protein>
    <recommendedName>
        <fullName evidence="2">4-hydroxy-4-methyl-2-oxoglutarate aldolase</fullName>
        <shortName evidence="2">HMG aldolase</shortName>
        <ecNumber evidence="2">4.1.1.112</ecNumber>
        <ecNumber evidence="2">4.1.3.17</ecNumber>
    </recommendedName>
    <alternativeName>
        <fullName evidence="2">Oxaloacetate decarboxylase</fullName>
    </alternativeName>
</protein>
<evidence type="ECO:0000256" key="2">
    <source>
        <dbReference type="RuleBase" id="RU004338"/>
    </source>
</evidence>
<dbReference type="EMBL" id="OZ075136">
    <property type="protein sequence ID" value="CAL5003691.1"/>
    <property type="molecule type" value="Genomic_DNA"/>
</dbReference>
<comment type="similarity">
    <text evidence="2">Belongs to the class II aldolase/RraA-like family.</text>
</comment>
<dbReference type="EC" id="4.1.1.112" evidence="2"/>
<evidence type="ECO:0000313" key="4">
    <source>
        <dbReference type="Proteomes" id="UP001497457"/>
    </source>
</evidence>
<proteinExistence type="inferred from homology"/>
<dbReference type="Pfam" id="PF03737">
    <property type="entry name" value="RraA-like"/>
    <property type="match status" value="1"/>
</dbReference>
<comment type="catalytic activity">
    <reaction evidence="2">
        <text>4-hydroxy-4-methyl-2-oxoglutarate = 2 pyruvate</text>
        <dbReference type="Rhea" id="RHEA:22748"/>
        <dbReference type="ChEBI" id="CHEBI:15361"/>
        <dbReference type="ChEBI" id="CHEBI:58276"/>
        <dbReference type="EC" id="4.1.3.17"/>
    </reaction>
</comment>
<dbReference type="InterPro" id="IPR036704">
    <property type="entry name" value="RraA/RraA-like_sf"/>
</dbReference>
<dbReference type="PANTHER" id="PTHR33254">
    <property type="entry name" value="4-HYDROXY-4-METHYL-2-OXOGLUTARATE ALDOLASE 3-RELATED"/>
    <property type="match status" value="1"/>
</dbReference>
<dbReference type="InterPro" id="IPR005493">
    <property type="entry name" value="RraA/RraA-like"/>
</dbReference>
<dbReference type="NCBIfam" id="NF006875">
    <property type="entry name" value="PRK09372.1"/>
    <property type="match status" value="1"/>
</dbReference>
<dbReference type="AlphaFoldDB" id="A0ABC9BPW9"/>
<dbReference type="GO" id="GO:0047443">
    <property type="term" value="F:4-hydroxy-4-methyl-2-oxoglutarate aldolase activity"/>
    <property type="evidence" value="ECO:0007669"/>
    <property type="project" value="UniProtKB-EC"/>
</dbReference>
<dbReference type="Gene3D" id="3.50.30.40">
    <property type="entry name" value="Ribonuclease E inhibitor RraA/RraA-like"/>
    <property type="match status" value="1"/>
</dbReference>
<gene>
    <name evidence="3" type="ORF">URODEC1_LOCUS66516</name>
</gene>
<reference evidence="4" key="1">
    <citation type="submission" date="2024-06" db="EMBL/GenBank/DDBJ databases">
        <authorList>
            <person name="Ryan C."/>
        </authorList>
    </citation>
    <scope>NUCLEOTIDE SEQUENCE [LARGE SCALE GENOMIC DNA]</scope>
</reference>
<dbReference type="EC" id="4.1.3.17" evidence="2"/>
<name>A0ABC9BPW9_9POAL</name>
<comment type="cofactor">
    <cofactor evidence="1">
        <name>Mg(2+)</name>
        <dbReference type="ChEBI" id="CHEBI:18420"/>
    </cofactor>
</comment>
<dbReference type="CDD" id="cd16841">
    <property type="entry name" value="RraA_family"/>
    <property type="match status" value="1"/>
</dbReference>
<feature type="binding site" evidence="1">
    <location>
        <begin position="134"/>
        <end position="137"/>
    </location>
    <ligand>
        <name>substrate</name>
    </ligand>
</feature>
<keyword evidence="1 2" id="KW-0479">Metal-binding</keyword>
<dbReference type="Proteomes" id="UP001497457">
    <property type="component" value="Chromosome 26rd"/>
</dbReference>
<evidence type="ECO:0000256" key="1">
    <source>
        <dbReference type="PIRSR" id="PIRSR605493-1"/>
    </source>
</evidence>